<keyword evidence="1" id="KW-0812">Transmembrane</keyword>
<comment type="caution">
    <text evidence="2">The sequence shown here is derived from an EMBL/GenBank/DDBJ whole genome shotgun (WGS) entry which is preliminary data.</text>
</comment>
<feature type="transmembrane region" description="Helical" evidence="1">
    <location>
        <begin position="233"/>
        <end position="255"/>
    </location>
</feature>
<proteinExistence type="predicted"/>
<accession>A0ABQ9YM72</accession>
<keyword evidence="3" id="KW-1185">Reference proteome</keyword>
<name>A0ABQ9YM72_9EUKA</name>
<gene>
    <name evidence="2" type="ORF">BLNAU_154</name>
</gene>
<protein>
    <submittedName>
        <fullName evidence="2">Uncharacterized protein</fullName>
    </submittedName>
</protein>
<dbReference type="Proteomes" id="UP001281761">
    <property type="component" value="Unassembled WGS sequence"/>
</dbReference>
<keyword evidence="1" id="KW-0472">Membrane</keyword>
<keyword evidence="1" id="KW-1133">Transmembrane helix</keyword>
<evidence type="ECO:0000313" key="2">
    <source>
        <dbReference type="EMBL" id="KAK2964854.1"/>
    </source>
</evidence>
<organism evidence="2 3">
    <name type="scientific">Blattamonas nauphoetae</name>
    <dbReference type="NCBI Taxonomy" id="2049346"/>
    <lineage>
        <taxon>Eukaryota</taxon>
        <taxon>Metamonada</taxon>
        <taxon>Preaxostyla</taxon>
        <taxon>Oxymonadida</taxon>
        <taxon>Blattamonas</taxon>
    </lineage>
</organism>
<dbReference type="EMBL" id="JARBJD010000001">
    <property type="protein sequence ID" value="KAK2964854.1"/>
    <property type="molecule type" value="Genomic_DNA"/>
</dbReference>
<evidence type="ECO:0000256" key="1">
    <source>
        <dbReference type="SAM" id="Phobius"/>
    </source>
</evidence>
<evidence type="ECO:0000313" key="3">
    <source>
        <dbReference type="Proteomes" id="UP001281761"/>
    </source>
</evidence>
<sequence length="273" mass="31121">MSTVKEPPTYYNRIHPPKYLIVADILYWVAHLVIFLIIFIIFMVVRAITVESTWNETGDARFFIELEPDTSSKVELVGDCNVIAASKWVNNNMEQEEITETHTLGSISIPAYYHSNVVVRIDTPLACSYDFTVSTTDRPTQTISQAAGWSGDISFDLEFHTYTLRATPTSGSCTTLSAAVTVFNGTMDETEIVEEPKCPDGICKGYKLYYIERAEGATECWARGHKSIFPLPVFLIIFTILSINLIIHWVFMLWAPHPIERIFRKKYEKEKEN</sequence>
<feature type="transmembrane region" description="Helical" evidence="1">
    <location>
        <begin position="25"/>
        <end position="45"/>
    </location>
</feature>
<reference evidence="2 3" key="1">
    <citation type="journal article" date="2022" name="bioRxiv">
        <title>Genomics of Preaxostyla Flagellates Illuminates Evolutionary Transitions and the Path Towards Mitochondrial Loss.</title>
        <authorList>
            <person name="Novak L.V.F."/>
            <person name="Treitli S.C."/>
            <person name="Pyrih J."/>
            <person name="Halakuc P."/>
            <person name="Pipaliya S.V."/>
            <person name="Vacek V."/>
            <person name="Brzon O."/>
            <person name="Soukal P."/>
            <person name="Eme L."/>
            <person name="Dacks J.B."/>
            <person name="Karnkowska A."/>
            <person name="Elias M."/>
            <person name="Hampl V."/>
        </authorList>
    </citation>
    <scope>NUCLEOTIDE SEQUENCE [LARGE SCALE GENOMIC DNA]</scope>
    <source>
        <strain evidence="2">NAU3</strain>
        <tissue evidence="2">Gut</tissue>
    </source>
</reference>